<dbReference type="PANTHER" id="PTHR46401">
    <property type="entry name" value="GLYCOSYLTRANSFERASE WBBK-RELATED"/>
    <property type="match status" value="1"/>
</dbReference>
<name>A0A4Q5LVZ8_9BACT</name>
<sequence>MVQKHNMIKVAFTIIGGKSSWMGGINYLKNLLFALSQLEEHTLKPVLLVGKKVDEKLLKEFEGLAEIKQYSVFDRYSVKWFLDVILRDIFNLNPFINQIVVENNIKAISHSYIYGRDLKCLAINWIPDFQHRRLPHMFSKLNYYVRDFRLKALSKYSDIIIFSSNDALEDFKKFKAEYISKTKVIHFVSQTSNFEKKSLSYLEKKYHFSGQFFFLPNQFWVHKNHKVVFEAINLAKEKDKNILLICSGHMLDERNKKYIENLKSYITDNALENNIKLLGKIPFEDVLLLMYYTNSIINPSFFEGWSSTVEESKSMNKTIILSNIAVHIEQAPAKGIFFNPNNPEELANILLKQLSNLRGEMSAEEEIEKNLQGKTIEFASQYESLFKAYATRL</sequence>
<dbReference type="OrthoDB" id="9811239at2"/>
<dbReference type="Gene3D" id="3.40.50.2000">
    <property type="entry name" value="Glycogen Phosphorylase B"/>
    <property type="match status" value="1"/>
</dbReference>
<evidence type="ECO:0000313" key="3">
    <source>
        <dbReference type="Proteomes" id="UP000293162"/>
    </source>
</evidence>
<dbReference type="PANTHER" id="PTHR46401:SF8">
    <property type="entry name" value="BLL6006 PROTEIN"/>
    <property type="match status" value="1"/>
</dbReference>
<dbReference type="Pfam" id="PF00534">
    <property type="entry name" value="Glycos_transf_1"/>
    <property type="match status" value="1"/>
</dbReference>
<dbReference type="CDD" id="cd03809">
    <property type="entry name" value="GT4_MtfB-like"/>
    <property type="match status" value="1"/>
</dbReference>
<dbReference type="GO" id="GO:0016757">
    <property type="term" value="F:glycosyltransferase activity"/>
    <property type="evidence" value="ECO:0007669"/>
    <property type="project" value="InterPro"/>
</dbReference>
<comment type="caution">
    <text evidence="2">The sequence shown here is derived from an EMBL/GenBank/DDBJ whole genome shotgun (WGS) entry which is preliminary data.</text>
</comment>
<proteinExistence type="predicted"/>
<dbReference type="AlphaFoldDB" id="A0A4Q5LVZ8"/>
<evidence type="ECO:0000259" key="1">
    <source>
        <dbReference type="Pfam" id="PF00534"/>
    </source>
</evidence>
<keyword evidence="3" id="KW-1185">Reference proteome</keyword>
<reference evidence="2 3" key="1">
    <citation type="submission" date="2019-02" db="EMBL/GenBank/DDBJ databases">
        <title>Bacterial novel species Emticicia sp. 17J42-9 isolated from soil.</title>
        <authorList>
            <person name="Jung H.-Y."/>
        </authorList>
    </citation>
    <scope>NUCLEOTIDE SEQUENCE [LARGE SCALE GENOMIC DNA]</scope>
    <source>
        <strain evidence="2 3">17J42-9</strain>
    </source>
</reference>
<dbReference type="InterPro" id="IPR001296">
    <property type="entry name" value="Glyco_trans_1"/>
</dbReference>
<accession>A0A4Q5LVZ8</accession>
<organism evidence="2 3">
    <name type="scientific">Emticicia agri</name>
    <dbReference type="NCBI Taxonomy" id="2492393"/>
    <lineage>
        <taxon>Bacteria</taxon>
        <taxon>Pseudomonadati</taxon>
        <taxon>Bacteroidota</taxon>
        <taxon>Cytophagia</taxon>
        <taxon>Cytophagales</taxon>
        <taxon>Leadbetterellaceae</taxon>
        <taxon>Emticicia</taxon>
    </lineage>
</organism>
<protein>
    <submittedName>
        <fullName evidence="2">Glycosyltransferase</fullName>
    </submittedName>
</protein>
<feature type="domain" description="Glycosyl transferase family 1" evidence="1">
    <location>
        <begin position="218"/>
        <end position="356"/>
    </location>
</feature>
<keyword evidence="2" id="KW-0808">Transferase</keyword>
<dbReference type="EMBL" id="SEWF01000038">
    <property type="protein sequence ID" value="RYU93729.1"/>
    <property type="molecule type" value="Genomic_DNA"/>
</dbReference>
<evidence type="ECO:0000313" key="2">
    <source>
        <dbReference type="EMBL" id="RYU93729.1"/>
    </source>
</evidence>
<gene>
    <name evidence="2" type="ORF">EWM59_20640</name>
</gene>
<dbReference type="SUPFAM" id="SSF53756">
    <property type="entry name" value="UDP-Glycosyltransferase/glycogen phosphorylase"/>
    <property type="match status" value="1"/>
</dbReference>
<dbReference type="Proteomes" id="UP000293162">
    <property type="component" value="Unassembled WGS sequence"/>
</dbReference>